<evidence type="ECO:0000256" key="2">
    <source>
        <dbReference type="ARBA" id="ARBA00022882"/>
    </source>
</evidence>
<keyword evidence="3" id="KW-0406">Ion transport</keyword>
<evidence type="ECO:0000256" key="4">
    <source>
        <dbReference type="ARBA" id="ARBA00023180"/>
    </source>
</evidence>
<keyword evidence="5" id="KW-0407">Ion channel</keyword>
<evidence type="ECO:0000256" key="1">
    <source>
        <dbReference type="ARBA" id="ARBA00022448"/>
    </source>
</evidence>
<dbReference type="AlphaFoldDB" id="A0A9W6XRF5"/>
<organism evidence="8 9">
    <name type="scientific">Phytophthora lilii</name>
    <dbReference type="NCBI Taxonomy" id="2077276"/>
    <lineage>
        <taxon>Eukaryota</taxon>
        <taxon>Sar</taxon>
        <taxon>Stramenopiles</taxon>
        <taxon>Oomycota</taxon>
        <taxon>Peronosporomycetes</taxon>
        <taxon>Peronosporales</taxon>
        <taxon>Peronosporaceae</taxon>
        <taxon>Phytophthora</taxon>
    </lineage>
</organism>
<dbReference type="GO" id="GO:0005891">
    <property type="term" value="C:voltage-gated calcium channel complex"/>
    <property type="evidence" value="ECO:0007669"/>
    <property type="project" value="TreeGrafter"/>
</dbReference>
<dbReference type="EMBL" id="BSXW01002869">
    <property type="protein sequence ID" value="GMF44087.1"/>
    <property type="molecule type" value="Genomic_DNA"/>
</dbReference>
<evidence type="ECO:0000256" key="3">
    <source>
        <dbReference type="ARBA" id="ARBA00023065"/>
    </source>
</evidence>
<sequence>MLGDFVLMNLFLALLLDNFSSGGDQSTTKPQENKSTAKLVKRRSKISPIEASKQRIIRRMVVMRTGSSAVQWQTPREGRRNSSRHDLPSTSQNMLTATPVNSLTSNTMLAARSGQRENTRNLRTRSLTTTRSYNHQARETQGMHEAATSHRSSITAADSNKLAQPYGKSLYLFGPEHCVRLWAFKLSTHPWFHAVMFGLIVVHPSPWL</sequence>
<comment type="caution">
    <text evidence="8">The sequence shown here is derived from an EMBL/GenBank/DDBJ whole genome shotgun (WGS) entry which is preliminary data.</text>
</comment>
<feature type="compositionally biased region" description="Basic and acidic residues" evidence="6">
    <location>
        <begin position="76"/>
        <end position="87"/>
    </location>
</feature>
<keyword evidence="4" id="KW-0325">Glycoprotein</keyword>
<keyword evidence="2" id="KW-0851">Voltage-gated channel</keyword>
<dbReference type="PANTHER" id="PTHR45628">
    <property type="entry name" value="VOLTAGE-DEPENDENT CALCIUM CHANNEL TYPE A SUBUNIT ALPHA-1"/>
    <property type="match status" value="1"/>
</dbReference>
<evidence type="ECO:0000313" key="8">
    <source>
        <dbReference type="EMBL" id="GMF44087.1"/>
    </source>
</evidence>
<protein>
    <submittedName>
        <fullName evidence="8">Unnamed protein product</fullName>
    </submittedName>
</protein>
<feature type="region of interest" description="Disordered" evidence="6">
    <location>
        <begin position="66"/>
        <end position="94"/>
    </location>
</feature>
<dbReference type="Proteomes" id="UP001165083">
    <property type="component" value="Unassembled WGS sequence"/>
</dbReference>
<feature type="signal peptide" evidence="7">
    <location>
        <begin position="1"/>
        <end position="22"/>
    </location>
</feature>
<gene>
    <name evidence="8" type="ORF">Plil01_001691800</name>
</gene>
<keyword evidence="9" id="KW-1185">Reference proteome</keyword>
<dbReference type="PANTHER" id="PTHR45628:SF7">
    <property type="entry name" value="VOLTAGE-DEPENDENT CALCIUM CHANNEL TYPE A SUBUNIT ALPHA-1"/>
    <property type="match status" value="1"/>
</dbReference>
<proteinExistence type="predicted"/>
<dbReference type="InterPro" id="IPR050599">
    <property type="entry name" value="VDCC_alpha-1_subunit"/>
</dbReference>
<reference evidence="8" key="1">
    <citation type="submission" date="2023-04" db="EMBL/GenBank/DDBJ databases">
        <title>Phytophthora lilii NBRC 32176.</title>
        <authorList>
            <person name="Ichikawa N."/>
            <person name="Sato H."/>
            <person name="Tonouchi N."/>
        </authorList>
    </citation>
    <scope>NUCLEOTIDE SEQUENCE</scope>
    <source>
        <strain evidence="8">NBRC 32176</strain>
    </source>
</reference>
<feature type="chain" id="PRO_5040885632" evidence="7">
    <location>
        <begin position="23"/>
        <end position="208"/>
    </location>
</feature>
<evidence type="ECO:0000256" key="7">
    <source>
        <dbReference type="SAM" id="SignalP"/>
    </source>
</evidence>
<feature type="compositionally biased region" description="Polar residues" evidence="6">
    <location>
        <begin position="22"/>
        <end position="36"/>
    </location>
</feature>
<dbReference type="GO" id="GO:0098703">
    <property type="term" value="P:calcium ion import across plasma membrane"/>
    <property type="evidence" value="ECO:0007669"/>
    <property type="project" value="TreeGrafter"/>
</dbReference>
<evidence type="ECO:0000256" key="6">
    <source>
        <dbReference type="SAM" id="MobiDB-lite"/>
    </source>
</evidence>
<evidence type="ECO:0000256" key="5">
    <source>
        <dbReference type="ARBA" id="ARBA00023303"/>
    </source>
</evidence>
<keyword evidence="7" id="KW-0732">Signal</keyword>
<dbReference type="GO" id="GO:0008331">
    <property type="term" value="F:high voltage-gated calcium channel activity"/>
    <property type="evidence" value="ECO:0007669"/>
    <property type="project" value="TreeGrafter"/>
</dbReference>
<evidence type="ECO:0000313" key="9">
    <source>
        <dbReference type="Proteomes" id="UP001165083"/>
    </source>
</evidence>
<accession>A0A9W6XRF5</accession>
<name>A0A9W6XRF5_9STRA</name>
<feature type="region of interest" description="Disordered" evidence="6">
    <location>
        <begin position="22"/>
        <end position="43"/>
    </location>
</feature>
<keyword evidence="1" id="KW-0813">Transport</keyword>